<comment type="caution">
    <text evidence="1">The sequence shown here is derived from an EMBL/GenBank/DDBJ whole genome shotgun (WGS) entry which is preliminary data.</text>
</comment>
<dbReference type="EMBL" id="SRLO01000049">
    <property type="protein sequence ID" value="TNN80960.1"/>
    <property type="molecule type" value="Genomic_DNA"/>
</dbReference>
<reference evidence="1 2" key="1">
    <citation type="submission" date="2019-03" db="EMBL/GenBank/DDBJ databases">
        <title>First draft genome of Liparis tanakae, snailfish: a comprehensive survey of snailfish specific genes.</title>
        <authorList>
            <person name="Kim W."/>
            <person name="Song I."/>
            <person name="Jeong J.-H."/>
            <person name="Kim D."/>
            <person name="Kim S."/>
            <person name="Ryu S."/>
            <person name="Song J.Y."/>
            <person name="Lee S.K."/>
        </authorList>
    </citation>
    <scope>NUCLEOTIDE SEQUENCE [LARGE SCALE GENOMIC DNA]</scope>
    <source>
        <tissue evidence="1">Muscle</tissue>
    </source>
</reference>
<gene>
    <name evidence="1" type="ORF">EYF80_008616</name>
</gene>
<organism evidence="1 2">
    <name type="scientific">Liparis tanakae</name>
    <name type="common">Tanaka's snailfish</name>
    <dbReference type="NCBI Taxonomy" id="230148"/>
    <lineage>
        <taxon>Eukaryota</taxon>
        <taxon>Metazoa</taxon>
        <taxon>Chordata</taxon>
        <taxon>Craniata</taxon>
        <taxon>Vertebrata</taxon>
        <taxon>Euteleostomi</taxon>
        <taxon>Actinopterygii</taxon>
        <taxon>Neopterygii</taxon>
        <taxon>Teleostei</taxon>
        <taxon>Neoteleostei</taxon>
        <taxon>Acanthomorphata</taxon>
        <taxon>Eupercaria</taxon>
        <taxon>Perciformes</taxon>
        <taxon>Cottioidei</taxon>
        <taxon>Cottales</taxon>
        <taxon>Liparidae</taxon>
        <taxon>Liparis</taxon>
    </lineage>
</organism>
<proteinExistence type="predicted"/>
<dbReference type="Proteomes" id="UP000314294">
    <property type="component" value="Unassembled WGS sequence"/>
</dbReference>
<accession>A0A4Z2ISI8</accession>
<evidence type="ECO:0000313" key="1">
    <source>
        <dbReference type="EMBL" id="TNN80960.1"/>
    </source>
</evidence>
<name>A0A4Z2ISI8_9TELE</name>
<sequence length="124" mass="13530">MFHSVVPSIGQRRSERSCLHPLAVAEEACPGTVRTGDTWVGRTVSAPGRCPIGGQQSDHWLEGCRLAYRNFLPRCILYVPPPTPETQPHGPCIPVQTVPTNCTITTTTTYHTHSTSIPTPSTRP</sequence>
<dbReference type="AlphaFoldDB" id="A0A4Z2ISI8"/>
<protein>
    <submittedName>
        <fullName evidence="1">Uncharacterized protein</fullName>
    </submittedName>
</protein>
<keyword evidence="2" id="KW-1185">Reference proteome</keyword>
<evidence type="ECO:0000313" key="2">
    <source>
        <dbReference type="Proteomes" id="UP000314294"/>
    </source>
</evidence>